<proteinExistence type="predicted"/>
<dbReference type="Pfam" id="PF06580">
    <property type="entry name" value="His_kinase"/>
    <property type="match status" value="1"/>
</dbReference>
<dbReference type="InterPro" id="IPR005467">
    <property type="entry name" value="His_kinase_dom"/>
</dbReference>
<gene>
    <name evidence="15" type="ORF">GCM10010911_12410</name>
</gene>
<evidence type="ECO:0000256" key="8">
    <source>
        <dbReference type="ARBA" id="ARBA00022777"/>
    </source>
</evidence>
<comment type="caution">
    <text evidence="15">The sequence shown here is derived from an EMBL/GenBank/DDBJ whole genome shotgun (WGS) entry which is preliminary data.</text>
</comment>
<feature type="domain" description="HAMP" evidence="14">
    <location>
        <begin position="309"/>
        <end position="361"/>
    </location>
</feature>
<name>A0A916YR72_9BACL</name>
<dbReference type="Gene3D" id="3.30.565.10">
    <property type="entry name" value="Histidine kinase-like ATPase, C-terminal domain"/>
    <property type="match status" value="1"/>
</dbReference>
<dbReference type="SUPFAM" id="SSF158472">
    <property type="entry name" value="HAMP domain-like"/>
    <property type="match status" value="1"/>
</dbReference>
<evidence type="ECO:0000256" key="4">
    <source>
        <dbReference type="ARBA" id="ARBA00022475"/>
    </source>
</evidence>
<evidence type="ECO:0000256" key="11">
    <source>
        <dbReference type="ARBA" id="ARBA00023136"/>
    </source>
</evidence>
<dbReference type="PRINTS" id="PR00344">
    <property type="entry name" value="BCTRLSENSOR"/>
</dbReference>
<evidence type="ECO:0000256" key="6">
    <source>
        <dbReference type="ARBA" id="ARBA00022679"/>
    </source>
</evidence>
<dbReference type="SUPFAM" id="SSF55874">
    <property type="entry name" value="ATPase domain of HSP90 chaperone/DNA topoisomerase II/histidine kinase"/>
    <property type="match status" value="1"/>
</dbReference>
<evidence type="ECO:0000256" key="1">
    <source>
        <dbReference type="ARBA" id="ARBA00000085"/>
    </source>
</evidence>
<keyword evidence="7" id="KW-0547">Nucleotide-binding</keyword>
<dbReference type="GO" id="GO:0000155">
    <property type="term" value="F:phosphorelay sensor kinase activity"/>
    <property type="evidence" value="ECO:0007669"/>
    <property type="project" value="InterPro"/>
</dbReference>
<dbReference type="InterPro" id="IPR003594">
    <property type="entry name" value="HATPase_dom"/>
</dbReference>
<keyword evidence="8 15" id="KW-0418">Kinase</keyword>
<evidence type="ECO:0000256" key="3">
    <source>
        <dbReference type="ARBA" id="ARBA00012438"/>
    </source>
</evidence>
<dbReference type="PANTHER" id="PTHR34220:SF7">
    <property type="entry name" value="SENSOR HISTIDINE KINASE YPDA"/>
    <property type="match status" value="1"/>
</dbReference>
<dbReference type="PROSITE" id="PS50109">
    <property type="entry name" value="HIS_KIN"/>
    <property type="match status" value="1"/>
</dbReference>
<feature type="domain" description="Histidine kinase" evidence="13">
    <location>
        <begin position="474"/>
        <end position="582"/>
    </location>
</feature>
<evidence type="ECO:0000256" key="5">
    <source>
        <dbReference type="ARBA" id="ARBA00022553"/>
    </source>
</evidence>
<dbReference type="SMART" id="SM00304">
    <property type="entry name" value="HAMP"/>
    <property type="match status" value="1"/>
</dbReference>
<organism evidence="15 16">
    <name type="scientific">Paenibacillus nasutitermitis</name>
    <dbReference type="NCBI Taxonomy" id="1652958"/>
    <lineage>
        <taxon>Bacteria</taxon>
        <taxon>Bacillati</taxon>
        <taxon>Bacillota</taxon>
        <taxon>Bacilli</taxon>
        <taxon>Bacillales</taxon>
        <taxon>Paenibacillaceae</taxon>
        <taxon>Paenibacillus</taxon>
    </lineage>
</organism>
<evidence type="ECO:0000259" key="14">
    <source>
        <dbReference type="PROSITE" id="PS50885"/>
    </source>
</evidence>
<keyword evidence="6" id="KW-0808">Transferase</keyword>
<dbReference type="PROSITE" id="PS50885">
    <property type="entry name" value="HAMP"/>
    <property type="match status" value="1"/>
</dbReference>
<evidence type="ECO:0000256" key="10">
    <source>
        <dbReference type="ARBA" id="ARBA00023012"/>
    </source>
</evidence>
<dbReference type="InterPro" id="IPR050640">
    <property type="entry name" value="Bact_2-comp_sensor_kinase"/>
</dbReference>
<keyword evidence="5" id="KW-0597">Phosphoprotein</keyword>
<accession>A0A916YR72</accession>
<dbReference type="InterPro" id="IPR010559">
    <property type="entry name" value="Sig_transdc_His_kin_internal"/>
</dbReference>
<protein>
    <recommendedName>
        <fullName evidence="3">histidine kinase</fullName>
        <ecNumber evidence="3">2.7.13.3</ecNumber>
    </recommendedName>
</protein>
<dbReference type="Pfam" id="PF02518">
    <property type="entry name" value="HATPase_c"/>
    <property type="match status" value="1"/>
</dbReference>
<dbReference type="Gene3D" id="6.10.340.10">
    <property type="match status" value="1"/>
</dbReference>
<keyword evidence="9" id="KW-0067">ATP-binding</keyword>
<keyword evidence="16" id="KW-1185">Reference proteome</keyword>
<evidence type="ECO:0000313" key="16">
    <source>
        <dbReference type="Proteomes" id="UP000612456"/>
    </source>
</evidence>
<keyword evidence="4" id="KW-1003">Cell membrane</keyword>
<dbReference type="Pfam" id="PF00672">
    <property type="entry name" value="HAMP"/>
    <property type="match status" value="1"/>
</dbReference>
<dbReference type="EC" id="2.7.13.3" evidence="3"/>
<dbReference type="RefSeq" id="WP_188990107.1">
    <property type="nucleotide sequence ID" value="NZ_BMHP01000001.1"/>
</dbReference>
<evidence type="ECO:0000256" key="9">
    <source>
        <dbReference type="ARBA" id="ARBA00022840"/>
    </source>
</evidence>
<sequence length="585" mass="67464">MRTKIRTKLIGVTSIILCISLLLSGFFTYYYVTRIIREQSIQDSLIKLSQNALQLRRIQEQTREIAEYIIVDSEIQNLIQQETPLDMEESYFHKLDVQERLKKFTALNDYIMNIVIIRSDGEVFSNKSGYAEYFSSYQEQPWFRQMRVPDSGMRFSVSHESYFVNRLHPAISYVVPYKRIGEEEPAAVNTLIIDIKYNQLVSTMEQSLGNYDRIMLLNRLGQTLYDSDKGEIPAQALQLPEDGQELPEWEENADYLNIYNRSMLEDWVQVAVISKDKLFAKLKSILVFYVLILTFSLILTLSLMLPFVSRMIRPLSRMVSAMRRVSEGDLSSQVSIKSGDELEILGDGFNRMVKQLQEHVQLSVENEEAKRDMQVKLLMAQINPHFIYNTLNSVIYLSHANRSSEAVDITRSLIGLLQESIHRGDHAFFSTLGEEIRIANRYIDIQAIRYPERFQVIWEIEEGLEQAQMPKMILQPIIENALFHGICSEYRTELGYIRISAQRADDSMELTIADNGKGMQPEQLQRLASMQGKQKSSSENQGIGLANIRERIHYHYGKHYDLTIASGPGQGTRVTVRIPLQPAKL</sequence>
<feature type="transmembrane region" description="Helical" evidence="12">
    <location>
        <begin position="286"/>
        <end position="308"/>
    </location>
</feature>
<keyword evidence="12" id="KW-0812">Transmembrane</keyword>
<comment type="catalytic activity">
    <reaction evidence="1">
        <text>ATP + protein L-histidine = ADP + protein N-phospho-L-histidine.</text>
        <dbReference type="EC" id="2.7.13.3"/>
    </reaction>
</comment>
<comment type="subcellular location">
    <subcellularLocation>
        <location evidence="2">Cell membrane</location>
        <topology evidence="2">Multi-pass membrane protein</topology>
    </subcellularLocation>
</comment>
<evidence type="ECO:0000256" key="12">
    <source>
        <dbReference type="SAM" id="Phobius"/>
    </source>
</evidence>
<dbReference type="GO" id="GO:0005886">
    <property type="term" value="C:plasma membrane"/>
    <property type="evidence" value="ECO:0007669"/>
    <property type="project" value="UniProtKB-SubCell"/>
</dbReference>
<feature type="transmembrane region" description="Helical" evidence="12">
    <location>
        <begin position="9"/>
        <end position="32"/>
    </location>
</feature>
<dbReference type="CDD" id="cd06225">
    <property type="entry name" value="HAMP"/>
    <property type="match status" value="1"/>
</dbReference>
<evidence type="ECO:0000313" key="15">
    <source>
        <dbReference type="EMBL" id="GGD56191.1"/>
    </source>
</evidence>
<dbReference type="PANTHER" id="PTHR34220">
    <property type="entry name" value="SENSOR HISTIDINE KINASE YPDA"/>
    <property type="match status" value="1"/>
</dbReference>
<evidence type="ECO:0000256" key="2">
    <source>
        <dbReference type="ARBA" id="ARBA00004651"/>
    </source>
</evidence>
<dbReference type="Proteomes" id="UP000612456">
    <property type="component" value="Unassembled WGS sequence"/>
</dbReference>
<dbReference type="InterPro" id="IPR036890">
    <property type="entry name" value="HATPase_C_sf"/>
</dbReference>
<keyword evidence="11 12" id="KW-0472">Membrane</keyword>
<dbReference type="SMART" id="SM00387">
    <property type="entry name" value="HATPase_c"/>
    <property type="match status" value="1"/>
</dbReference>
<dbReference type="AlphaFoldDB" id="A0A916YR72"/>
<dbReference type="EMBL" id="BMHP01000001">
    <property type="protein sequence ID" value="GGD56191.1"/>
    <property type="molecule type" value="Genomic_DNA"/>
</dbReference>
<keyword evidence="10" id="KW-0902">Two-component regulatory system</keyword>
<dbReference type="GO" id="GO:0005524">
    <property type="term" value="F:ATP binding"/>
    <property type="evidence" value="ECO:0007669"/>
    <property type="project" value="UniProtKB-KW"/>
</dbReference>
<evidence type="ECO:0000256" key="7">
    <source>
        <dbReference type="ARBA" id="ARBA00022741"/>
    </source>
</evidence>
<evidence type="ECO:0000259" key="13">
    <source>
        <dbReference type="PROSITE" id="PS50109"/>
    </source>
</evidence>
<reference evidence="15" key="1">
    <citation type="journal article" date="2014" name="Int. J. Syst. Evol. Microbiol.">
        <title>Complete genome sequence of Corynebacterium casei LMG S-19264T (=DSM 44701T), isolated from a smear-ripened cheese.</title>
        <authorList>
            <consortium name="US DOE Joint Genome Institute (JGI-PGF)"/>
            <person name="Walter F."/>
            <person name="Albersmeier A."/>
            <person name="Kalinowski J."/>
            <person name="Ruckert C."/>
        </authorList>
    </citation>
    <scope>NUCLEOTIDE SEQUENCE</scope>
    <source>
        <strain evidence="15">CGMCC 1.15178</strain>
    </source>
</reference>
<dbReference type="InterPro" id="IPR003660">
    <property type="entry name" value="HAMP_dom"/>
</dbReference>
<dbReference type="InterPro" id="IPR004358">
    <property type="entry name" value="Sig_transdc_His_kin-like_C"/>
</dbReference>
<keyword evidence="12" id="KW-1133">Transmembrane helix</keyword>
<reference evidence="15" key="2">
    <citation type="submission" date="2020-09" db="EMBL/GenBank/DDBJ databases">
        <authorList>
            <person name="Sun Q."/>
            <person name="Zhou Y."/>
        </authorList>
    </citation>
    <scope>NUCLEOTIDE SEQUENCE</scope>
    <source>
        <strain evidence="15">CGMCC 1.15178</strain>
    </source>
</reference>